<accession>A0A8X6QV64</accession>
<sequence>MIVSLGGCRRLMGHQLSSHHCSRLVRLFRPTMMWFSGSALKTSEVTFSSYLGEACIGWTCSDRLVLRRLHLSNFRLLYISIGMGFAIVQGCDDRHSQVFTISNFDGF</sequence>
<protein>
    <submittedName>
        <fullName evidence="1">Uncharacterized protein</fullName>
    </submittedName>
</protein>
<dbReference type="EMBL" id="BMAW01131153">
    <property type="protein sequence ID" value="GFU38136.1"/>
    <property type="molecule type" value="Genomic_DNA"/>
</dbReference>
<evidence type="ECO:0000313" key="2">
    <source>
        <dbReference type="Proteomes" id="UP000887013"/>
    </source>
</evidence>
<proteinExistence type="predicted"/>
<reference evidence="1" key="1">
    <citation type="submission" date="2020-08" db="EMBL/GenBank/DDBJ databases">
        <title>Multicomponent nature underlies the extraordinary mechanical properties of spider dragline silk.</title>
        <authorList>
            <person name="Kono N."/>
            <person name="Nakamura H."/>
            <person name="Mori M."/>
            <person name="Yoshida Y."/>
            <person name="Ohtoshi R."/>
            <person name="Malay A.D."/>
            <person name="Moran D.A.P."/>
            <person name="Tomita M."/>
            <person name="Numata K."/>
            <person name="Arakawa K."/>
        </authorList>
    </citation>
    <scope>NUCLEOTIDE SEQUENCE</scope>
</reference>
<comment type="caution">
    <text evidence="1">The sequence shown here is derived from an EMBL/GenBank/DDBJ whole genome shotgun (WGS) entry which is preliminary data.</text>
</comment>
<organism evidence="1 2">
    <name type="scientific">Nephila pilipes</name>
    <name type="common">Giant wood spider</name>
    <name type="synonym">Nephila maculata</name>
    <dbReference type="NCBI Taxonomy" id="299642"/>
    <lineage>
        <taxon>Eukaryota</taxon>
        <taxon>Metazoa</taxon>
        <taxon>Ecdysozoa</taxon>
        <taxon>Arthropoda</taxon>
        <taxon>Chelicerata</taxon>
        <taxon>Arachnida</taxon>
        <taxon>Araneae</taxon>
        <taxon>Araneomorphae</taxon>
        <taxon>Entelegynae</taxon>
        <taxon>Araneoidea</taxon>
        <taxon>Nephilidae</taxon>
        <taxon>Nephila</taxon>
    </lineage>
</organism>
<dbReference type="AlphaFoldDB" id="A0A8X6QV64"/>
<dbReference type="Proteomes" id="UP000887013">
    <property type="component" value="Unassembled WGS sequence"/>
</dbReference>
<evidence type="ECO:0000313" key="1">
    <source>
        <dbReference type="EMBL" id="GFU38136.1"/>
    </source>
</evidence>
<gene>
    <name evidence="1" type="ORF">NPIL_117641</name>
</gene>
<name>A0A8X6QV64_NEPPI</name>
<keyword evidence="2" id="KW-1185">Reference proteome</keyword>